<dbReference type="GO" id="GO:0016682">
    <property type="term" value="F:oxidoreductase activity, acting on diphenols and related substances as donors, oxygen as acceptor"/>
    <property type="evidence" value="ECO:0007669"/>
    <property type="project" value="InterPro"/>
</dbReference>
<dbReference type="SUPFAM" id="SSF49503">
    <property type="entry name" value="Cupredoxins"/>
    <property type="match status" value="1"/>
</dbReference>
<evidence type="ECO:0000256" key="9">
    <source>
        <dbReference type="ARBA" id="ARBA00022982"/>
    </source>
</evidence>
<dbReference type="NCBIfam" id="TIGR01432">
    <property type="entry name" value="QOXA"/>
    <property type="match status" value="1"/>
</dbReference>
<dbReference type="CDD" id="cd04212">
    <property type="entry name" value="CuRO_UO_II"/>
    <property type="match status" value="1"/>
</dbReference>
<feature type="transmembrane region" description="Helical" evidence="15">
    <location>
        <begin position="59"/>
        <end position="83"/>
    </location>
</feature>
<name>W7BKC4_9LIST</name>
<dbReference type="InterPro" id="IPR011759">
    <property type="entry name" value="Cyt_c_oxidase_su2_TM_dom"/>
</dbReference>
<reference evidence="18 19" key="1">
    <citation type="journal article" date="2014" name="Int. J. Syst. Evol. Microbiol.">
        <title>Listeria floridensis sp. nov., Listeria aquatica sp. nov., Listeria cornellensis sp. nov., Listeria riparia sp. nov. and Listeria grandensis sp. nov., from agricultural and natural environments.</title>
        <authorList>
            <person name="den Bakker H.C."/>
            <person name="Warchocki S."/>
            <person name="Wright E.M."/>
            <person name="Allred A.F."/>
            <person name="Ahlstrom C."/>
            <person name="Manuel C.S."/>
            <person name="Stasiewicz M.J."/>
            <person name="Burrell A."/>
            <person name="Roof S."/>
            <person name="Strawn L."/>
            <person name="Fortes E.D."/>
            <person name="Nightingale K.K."/>
            <person name="Kephart D."/>
            <person name="Wiedmann M."/>
        </authorList>
    </citation>
    <scope>NUCLEOTIDE SEQUENCE [LARGE SCALE GENOMIC DNA]</scope>
    <source>
        <strain evidence="19">FSL F6-969</strain>
    </source>
</reference>
<keyword evidence="5" id="KW-1003">Cell membrane</keyword>
<dbReference type="Proteomes" id="UP000019254">
    <property type="component" value="Unassembled WGS sequence"/>
</dbReference>
<dbReference type="PATRIC" id="fig|1265820.5.peg.3535"/>
<dbReference type="InterPro" id="IPR036257">
    <property type="entry name" value="Cyt_c_oxidase_su2_TM_sf"/>
</dbReference>
<evidence type="ECO:0000256" key="14">
    <source>
        <dbReference type="RuleBase" id="RU000456"/>
    </source>
</evidence>
<evidence type="ECO:0000256" key="11">
    <source>
        <dbReference type="ARBA" id="ARBA00023002"/>
    </source>
</evidence>
<comment type="subcellular location">
    <subcellularLocation>
        <location evidence="2 14">Cell membrane</location>
        <topology evidence="2 14">Multi-pass membrane protein</topology>
    </subcellularLocation>
</comment>
<evidence type="ECO:0000256" key="13">
    <source>
        <dbReference type="ARBA" id="ARBA00033219"/>
    </source>
</evidence>
<evidence type="ECO:0000256" key="15">
    <source>
        <dbReference type="SAM" id="Phobius"/>
    </source>
</evidence>
<feature type="transmembrane region" description="Helical" evidence="15">
    <location>
        <begin position="21"/>
        <end position="39"/>
    </location>
</feature>
<dbReference type="InterPro" id="IPR008972">
    <property type="entry name" value="Cupredoxin"/>
</dbReference>
<dbReference type="GO" id="GO:0005507">
    <property type="term" value="F:copper ion binding"/>
    <property type="evidence" value="ECO:0007669"/>
    <property type="project" value="InterPro"/>
</dbReference>
<dbReference type="PROSITE" id="PS50999">
    <property type="entry name" value="COX2_TM"/>
    <property type="match status" value="1"/>
</dbReference>
<dbReference type="Pfam" id="PF00116">
    <property type="entry name" value="COX2"/>
    <property type="match status" value="1"/>
</dbReference>
<dbReference type="STRING" id="1265820.PCORN_17924"/>
<dbReference type="GO" id="GO:0004129">
    <property type="term" value="F:cytochrome-c oxidase activity"/>
    <property type="evidence" value="ECO:0007669"/>
    <property type="project" value="InterPro"/>
</dbReference>
<keyword evidence="6 14" id="KW-0679">Respiratory chain</keyword>
<dbReference type="PROSITE" id="PS50857">
    <property type="entry name" value="COX2_CUA"/>
    <property type="match status" value="1"/>
</dbReference>
<evidence type="ECO:0000256" key="1">
    <source>
        <dbReference type="ARBA" id="ARBA00000725"/>
    </source>
</evidence>
<comment type="similarity">
    <text evidence="3 14">Belongs to the cytochrome c oxidase subunit 2 family.</text>
</comment>
<evidence type="ECO:0000256" key="3">
    <source>
        <dbReference type="ARBA" id="ARBA00007866"/>
    </source>
</evidence>
<dbReference type="AlphaFoldDB" id="W7BKC4"/>
<feature type="domain" description="Cytochrome oxidase subunit II copper A binding" evidence="16">
    <location>
        <begin position="140"/>
        <end position="252"/>
    </location>
</feature>
<dbReference type="InterPro" id="IPR006332">
    <property type="entry name" value="QoxA"/>
</dbReference>
<evidence type="ECO:0000256" key="10">
    <source>
        <dbReference type="ARBA" id="ARBA00022989"/>
    </source>
</evidence>
<keyword evidence="19" id="KW-1185">Reference proteome</keyword>
<organism evidence="18 19">
    <name type="scientific">Listeria cornellensis FSL F6-0969</name>
    <dbReference type="NCBI Taxonomy" id="1265820"/>
    <lineage>
        <taxon>Bacteria</taxon>
        <taxon>Bacillati</taxon>
        <taxon>Bacillota</taxon>
        <taxon>Bacilli</taxon>
        <taxon>Bacillales</taxon>
        <taxon>Listeriaceae</taxon>
        <taxon>Listeria</taxon>
    </lineage>
</organism>
<sequence length="383" mass="43189">MRKNTQQQTSKGKKGIRVSKMLKSLLLTVSLVFVGLLSGCGDLTVLDPKGPVAQSQSDLIIYSIIFMLIIVLTIFVLFVIMITKYRERKDHSNYEPNMHGSTKLEILWTLIPVAIVIALAIPTVQTIYANEKAPEVTSHKDPIVIYATSANWKWFFSYPDQSIETVNYVHIPTDRPVLFKLTAADSMTSFWVPQLGGQKYAMSGMTMDLYLQADETGTFKGRNSNFNGEGFAGQVFDVVAQKPADFEKWALKTKADSPTLSQDRYDKLLLPGNVKPQSYAGTHMAFVDPAADPEYVFYAYKRFGFELTNPHNPNAKDTRTKEPILPARPMTITNPRFEQMDMKPMIIPNGTGYKKDKHYDEEMEKMGKEIKTDEATDHDQSGN</sequence>
<evidence type="ECO:0000256" key="4">
    <source>
        <dbReference type="ARBA" id="ARBA00022448"/>
    </source>
</evidence>
<feature type="domain" description="Cytochrome oxidase subunit II transmembrane region profile" evidence="17">
    <location>
        <begin position="37"/>
        <end position="134"/>
    </location>
</feature>
<dbReference type="GO" id="GO:0009486">
    <property type="term" value="F:cytochrome bo3 ubiquinol oxidase activity"/>
    <property type="evidence" value="ECO:0007669"/>
    <property type="project" value="InterPro"/>
</dbReference>
<evidence type="ECO:0000313" key="18">
    <source>
        <dbReference type="EMBL" id="EUJ25260.1"/>
    </source>
</evidence>
<evidence type="ECO:0000256" key="6">
    <source>
        <dbReference type="ARBA" id="ARBA00022660"/>
    </source>
</evidence>
<evidence type="ECO:0000256" key="12">
    <source>
        <dbReference type="ARBA" id="ARBA00023136"/>
    </source>
</evidence>
<gene>
    <name evidence="18" type="ORF">PCORN_17924</name>
</gene>
<keyword evidence="7 14" id="KW-0812">Transmembrane</keyword>
<comment type="catalytic activity">
    <reaction evidence="1">
        <text>2 a quinol + O2 = 2 a quinone + 2 H2O</text>
        <dbReference type="Rhea" id="RHEA:55376"/>
        <dbReference type="ChEBI" id="CHEBI:15377"/>
        <dbReference type="ChEBI" id="CHEBI:15379"/>
        <dbReference type="ChEBI" id="CHEBI:24646"/>
        <dbReference type="ChEBI" id="CHEBI:132124"/>
    </reaction>
</comment>
<keyword evidence="4 14" id="KW-0813">Transport</keyword>
<evidence type="ECO:0000259" key="17">
    <source>
        <dbReference type="PROSITE" id="PS50999"/>
    </source>
</evidence>
<dbReference type="GO" id="GO:0042773">
    <property type="term" value="P:ATP synthesis coupled electron transport"/>
    <property type="evidence" value="ECO:0007669"/>
    <property type="project" value="TreeGrafter"/>
</dbReference>
<dbReference type="GO" id="GO:0005886">
    <property type="term" value="C:plasma membrane"/>
    <property type="evidence" value="ECO:0007669"/>
    <property type="project" value="UniProtKB-SubCell"/>
</dbReference>
<evidence type="ECO:0000256" key="5">
    <source>
        <dbReference type="ARBA" id="ARBA00022475"/>
    </source>
</evidence>
<dbReference type="Gene3D" id="1.10.287.90">
    <property type="match status" value="1"/>
</dbReference>
<dbReference type="EMBL" id="AODE01000047">
    <property type="protein sequence ID" value="EUJ25260.1"/>
    <property type="molecule type" value="Genomic_DNA"/>
</dbReference>
<keyword evidence="10 15" id="KW-1133">Transmembrane helix</keyword>
<evidence type="ECO:0000259" key="16">
    <source>
        <dbReference type="PROSITE" id="PS50857"/>
    </source>
</evidence>
<keyword evidence="8" id="KW-0732">Signal</keyword>
<dbReference type="SUPFAM" id="SSF81464">
    <property type="entry name" value="Cytochrome c oxidase subunit II-like, transmembrane region"/>
    <property type="match status" value="1"/>
</dbReference>
<dbReference type="InterPro" id="IPR002429">
    <property type="entry name" value="CcO_II-like_C"/>
</dbReference>
<protein>
    <recommendedName>
        <fullName evidence="13">Quinol oxidase polypeptide II</fullName>
    </recommendedName>
</protein>
<evidence type="ECO:0000313" key="19">
    <source>
        <dbReference type="Proteomes" id="UP000019254"/>
    </source>
</evidence>
<keyword evidence="9 14" id="KW-0249">Electron transport</keyword>
<accession>W7BKC4</accession>
<evidence type="ECO:0000256" key="2">
    <source>
        <dbReference type="ARBA" id="ARBA00004651"/>
    </source>
</evidence>
<dbReference type="Gene3D" id="2.60.40.420">
    <property type="entry name" value="Cupredoxins - blue copper proteins"/>
    <property type="match status" value="1"/>
</dbReference>
<dbReference type="InterPro" id="IPR034227">
    <property type="entry name" value="CuRO_UO_II"/>
</dbReference>
<feature type="transmembrane region" description="Helical" evidence="15">
    <location>
        <begin position="104"/>
        <end position="124"/>
    </location>
</feature>
<comment type="caution">
    <text evidence="18">The sequence shown here is derived from an EMBL/GenBank/DDBJ whole genome shotgun (WGS) entry which is preliminary data.</text>
</comment>
<evidence type="ECO:0000256" key="8">
    <source>
        <dbReference type="ARBA" id="ARBA00022729"/>
    </source>
</evidence>
<dbReference type="InterPro" id="IPR045187">
    <property type="entry name" value="CcO_II"/>
</dbReference>
<evidence type="ECO:0000256" key="7">
    <source>
        <dbReference type="ARBA" id="ARBA00022692"/>
    </source>
</evidence>
<dbReference type="PANTHER" id="PTHR22888:SF18">
    <property type="entry name" value="CYTOCHROME BO(3) UBIQUINOL OXIDASE SUBUNIT 2"/>
    <property type="match status" value="1"/>
</dbReference>
<proteinExistence type="inferred from homology"/>
<keyword evidence="11" id="KW-0560">Oxidoreductase</keyword>
<keyword evidence="12 15" id="KW-0472">Membrane</keyword>
<dbReference type="Pfam" id="PF02790">
    <property type="entry name" value="COX2_TM"/>
    <property type="match status" value="1"/>
</dbReference>
<dbReference type="PANTHER" id="PTHR22888">
    <property type="entry name" value="CYTOCHROME C OXIDASE, SUBUNIT II"/>
    <property type="match status" value="1"/>
</dbReference>